<comment type="caution">
    <text evidence="1">The sequence shown here is derived from an EMBL/GenBank/DDBJ whole genome shotgun (WGS) entry which is preliminary data.</text>
</comment>
<evidence type="ECO:0000313" key="2">
    <source>
        <dbReference type="Proteomes" id="UP000003017"/>
    </source>
</evidence>
<accession>A0A0K9UIE8</accession>
<evidence type="ECO:0000313" key="1">
    <source>
        <dbReference type="EMBL" id="KNA55734.1"/>
    </source>
</evidence>
<protein>
    <submittedName>
        <fullName evidence="1">Uncharacterized protein</fullName>
    </submittedName>
</protein>
<dbReference type="EMBL" id="AAUT02000036">
    <property type="protein sequence ID" value="KNA55734.1"/>
    <property type="molecule type" value="Genomic_DNA"/>
</dbReference>
<sequence>MPDLTKARCPCRGCNKVANNAEEVEELFGLRNMGDGTIRVQSYCRECRGLHCEASNPKCNHHA</sequence>
<organism evidence="1 2">
    <name type="scientific">Vibrio cholerae 2740-80</name>
    <dbReference type="NCBI Taxonomy" id="412614"/>
    <lineage>
        <taxon>Bacteria</taxon>
        <taxon>Pseudomonadati</taxon>
        <taxon>Pseudomonadota</taxon>
        <taxon>Gammaproteobacteria</taxon>
        <taxon>Vibrionales</taxon>
        <taxon>Vibrionaceae</taxon>
        <taxon>Vibrio</taxon>
    </lineage>
</organism>
<reference evidence="1 2" key="2">
    <citation type="submission" date="2010-08" db="EMBL/GenBank/DDBJ databases">
        <title>The Genome Sequence of Vibrio cholerae strain 2740-80.</title>
        <authorList>
            <consortium name="The Broad Institute Genome Sequencing Platform"/>
            <person name="Colwell R."/>
            <person name="Young S.K."/>
            <person name="Zeng Q."/>
            <person name="Alvarado L."/>
            <person name="Berlin A."/>
            <person name="Chapman S."/>
            <person name="Chen Z."/>
            <person name="Freedman E."/>
            <person name="Gellesch M."/>
            <person name="Goldberg J."/>
            <person name="Griggs A."/>
            <person name="Gujja S."/>
            <person name="Heilman E."/>
            <person name="Heiman D."/>
            <person name="Howarth C."/>
            <person name="Larson L."/>
            <person name="Mehta T."/>
            <person name="Neiman D.N."/>
            <person name="Park D."/>
            <person name="Pearson M."/>
            <person name="Roberts A."/>
            <person name="Saif S."/>
            <person name="Shenoy N."/>
            <person name="Sisk P."/>
            <person name="Stolte C."/>
            <person name="Sykes S."/>
            <person name="White J."/>
            <person name="Yandava C."/>
            <person name="Borodovsky M."/>
            <person name="Heidelberg J."/>
            <person name="Haas B."/>
            <person name="Nusbaum C."/>
            <person name="Birren B."/>
        </authorList>
    </citation>
    <scope>NUCLEOTIDE SEQUENCE [LARGE SCALE GENOMIC DNA]</scope>
    <source>
        <strain evidence="1 2">2740-80</strain>
    </source>
</reference>
<dbReference type="Proteomes" id="UP000003017">
    <property type="component" value="Unassembled WGS sequence"/>
</dbReference>
<proteinExistence type="predicted"/>
<name>A0A0K9UIE8_VIBCL</name>
<gene>
    <name evidence="1" type="ORF">VC274080_023945</name>
</gene>
<dbReference type="AlphaFoldDB" id="A0A0K9UIE8"/>
<reference evidence="1 2" key="1">
    <citation type="submission" date="2007-01" db="EMBL/GenBank/DDBJ databases">
        <authorList>
            <person name="Kobayashi T."/>
            <person name="Suzuki M."/>
            <person name="Inoue H."/>
            <person name="Itai R.N."/>
            <person name="Takahashi M."/>
            <person name="Nakanishi H."/>
            <person name="Mori S."/>
            <person name="Nishizawa N.K."/>
        </authorList>
    </citation>
    <scope>NUCLEOTIDE SEQUENCE [LARGE SCALE GENOMIC DNA]</scope>
    <source>
        <strain evidence="1 2">2740-80</strain>
    </source>
</reference>